<dbReference type="Proteomes" id="UP000315540">
    <property type="component" value="Unassembled WGS sequence"/>
</dbReference>
<keyword evidence="2" id="KW-0732">Signal</keyword>
<reference evidence="3 4" key="1">
    <citation type="submission" date="2019-06" db="EMBL/GenBank/DDBJ databases">
        <authorList>
            <person name="Meng X."/>
        </authorList>
    </citation>
    <scope>NUCLEOTIDE SEQUENCE [LARGE SCALE GENOMIC DNA]</scope>
    <source>
        <strain evidence="3 4">M625</strain>
    </source>
</reference>
<feature type="region of interest" description="Disordered" evidence="1">
    <location>
        <begin position="153"/>
        <end position="189"/>
    </location>
</feature>
<dbReference type="OrthoDB" id="1159893at2"/>
<gene>
    <name evidence="3" type="ORF">FHK87_17755</name>
</gene>
<evidence type="ECO:0008006" key="5">
    <source>
        <dbReference type="Google" id="ProtNLM"/>
    </source>
</evidence>
<dbReference type="EMBL" id="VFWZ01000005">
    <property type="protein sequence ID" value="TPN84774.1"/>
    <property type="molecule type" value="Genomic_DNA"/>
</dbReference>
<dbReference type="RefSeq" id="WP_140595108.1">
    <property type="nucleotide sequence ID" value="NZ_VFWZ01000005.1"/>
</dbReference>
<feature type="chain" id="PRO_5021261388" description="Lipocalin-like domain-containing protein" evidence="2">
    <location>
        <begin position="25"/>
        <end position="330"/>
    </location>
</feature>
<organism evidence="3 4">
    <name type="scientific">Aquimarina algicola</name>
    <dbReference type="NCBI Taxonomy" id="2589995"/>
    <lineage>
        <taxon>Bacteria</taxon>
        <taxon>Pseudomonadati</taxon>
        <taxon>Bacteroidota</taxon>
        <taxon>Flavobacteriia</taxon>
        <taxon>Flavobacteriales</taxon>
        <taxon>Flavobacteriaceae</taxon>
        <taxon>Aquimarina</taxon>
    </lineage>
</organism>
<dbReference type="PROSITE" id="PS51257">
    <property type="entry name" value="PROKAR_LIPOPROTEIN"/>
    <property type="match status" value="1"/>
</dbReference>
<evidence type="ECO:0000256" key="2">
    <source>
        <dbReference type="SAM" id="SignalP"/>
    </source>
</evidence>
<protein>
    <recommendedName>
        <fullName evidence="5">Lipocalin-like domain-containing protein</fullName>
    </recommendedName>
</protein>
<evidence type="ECO:0000313" key="4">
    <source>
        <dbReference type="Proteomes" id="UP000315540"/>
    </source>
</evidence>
<feature type="signal peptide" evidence="2">
    <location>
        <begin position="1"/>
        <end position="24"/>
    </location>
</feature>
<evidence type="ECO:0000313" key="3">
    <source>
        <dbReference type="EMBL" id="TPN84774.1"/>
    </source>
</evidence>
<comment type="caution">
    <text evidence="3">The sequence shown here is derived from an EMBL/GenBank/DDBJ whole genome shotgun (WGS) entry which is preliminary data.</text>
</comment>
<keyword evidence="4" id="KW-1185">Reference proteome</keyword>
<proteinExistence type="predicted"/>
<dbReference type="AlphaFoldDB" id="A0A504J2U6"/>
<accession>A0A504J2U6</accession>
<name>A0A504J2U6_9FLAO</name>
<evidence type="ECO:0000256" key="1">
    <source>
        <dbReference type="SAM" id="MobiDB-lite"/>
    </source>
</evidence>
<sequence length="330" mass="37655">MTRIKAFKSLLFILFISILSSCNSDDNSVSEGNDQTSQETITTKERLVGEWKLISSTIDNKNISPSEFECLKNSIATFTQDDTYELTFLKLGNNSTNLCSQTSIQSGTYTVIGLNSVTFFNSTSEIKLIDNTLQITSKITDDNEEKDQIDIFIRSDNTELEESSAEETNDLETDESETDDNNEENNTFDGTEVIKNILGKWKIESNQDCFQKNTIEFKLQNAFEFIQHKKTFTRRDLLNYNIGMSYPLPENIEAEVTKGSDIVVFDTNAECQFIKTSNLEYVVKDEKTVVLKNIPGIRLILEDNNTIKLVYTFNDSNSNEQVKEFVYKKL</sequence>
<feature type="compositionally biased region" description="Acidic residues" evidence="1">
    <location>
        <begin position="158"/>
        <end position="183"/>
    </location>
</feature>